<reference evidence="1 2" key="1">
    <citation type="journal article" date="2012" name="Genome Biol.">
        <title>Genome and low-iron response of an oceanic diatom adapted to chronic iron limitation.</title>
        <authorList>
            <person name="Lommer M."/>
            <person name="Specht M."/>
            <person name="Roy A.S."/>
            <person name="Kraemer L."/>
            <person name="Andreson R."/>
            <person name="Gutowska M.A."/>
            <person name="Wolf J."/>
            <person name="Bergner S.V."/>
            <person name="Schilhabel M.B."/>
            <person name="Klostermeier U.C."/>
            <person name="Beiko R.G."/>
            <person name="Rosenstiel P."/>
            <person name="Hippler M."/>
            <person name="Laroche J."/>
        </authorList>
    </citation>
    <scope>NUCLEOTIDE SEQUENCE [LARGE SCALE GENOMIC DNA]</scope>
    <source>
        <strain evidence="1 2">CCMP1005</strain>
    </source>
</reference>
<comment type="caution">
    <text evidence="1">The sequence shown here is derived from an EMBL/GenBank/DDBJ whole genome shotgun (WGS) entry which is preliminary data.</text>
</comment>
<dbReference type="AlphaFoldDB" id="K0SHT7"/>
<keyword evidence="2" id="KW-1185">Reference proteome</keyword>
<feature type="non-terminal residue" evidence="1">
    <location>
        <position position="1"/>
    </location>
</feature>
<sequence>IRVVLTAVRVGKTPDQDGLVAGGGEDEVGILRRCGDADDMMNMSARRRMMRHNTTVNSRGDPVAVTAQRSPEAESFGHGSGWFPRLITVVLE</sequence>
<evidence type="ECO:0000313" key="1">
    <source>
        <dbReference type="EMBL" id="EJK58082.1"/>
    </source>
</evidence>
<dbReference type="Proteomes" id="UP000266841">
    <property type="component" value="Unassembled WGS sequence"/>
</dbReference>
<accession>K0SHT7</accession>
<proteinExistence type="predicted"/>
<protein>
    <submittedName>
        <fullName evidence="1">Uncharacterized protein</fullName>
    </submittedName>
</protein>
<name>K0SHT7_THAOC</name>
<organism evidence="1 2">
    <name type="scientific">Thalassiosira oceanica</name>
    <name type="common">Marine diatom</name>
    <dbReference type="NCBI Taxonomy" id="159749"/>
    <lineage>
        <taxon>Eukaryota</taxon>
        <taxon>Sar</taxon>
        <taxon>Stramenopiles</taxon>
        <taxon>Ochrophyta</taxon>
        <taxon>Bacillariophyta</taxon>
        <taxon>Coscinodiscophyceae</taxon>
        <taxon>Thalassiosirophycidae</taxon>
        <taxon>Thalassiosirales</taxon>
        <taxon>Thalassiosiraceae</taxon>
        <taxon>Thalassiosira</taxon>
    </lineage>
</organism>
<evidence type="ECO:0000313" key="2">
    <source>
        <dbReference type="Proteomes" id="UP000266841"/>
    </source>
</evidence>
<gene>
    <name evidence="1" type="ORF">THAOC_21818</name>
</gene>
<dbReference type="EMBL" id="AGNL01026220">
    <property type="protein sequence ID" value="EJK58082.1"/>
    <property type="molecule type" value="Genomic_DNA"/>
</dbReference>